<dbReference type="AlphaFoldDB" id="A0A2A5QS32"/>
<gene>
    <name evidence="1" type="ORF">CP557_03325</name>
</gene>
<accession>A0A2A5QS32</accession>
<dbReference type="EMBL" id="NXNI01000001">
    <property type="protein sequence ID" value="PCR89650.1"/>
    <property type="molecule type" value="Genomic_DNA"/>
</dbReference>
<reference evidence="1 2" key="1">
    <citation type="submission" date="2017-09" db="EMBL/GenBank/DDBJ databases">
        <title>Genome sequences of Natrinema ejinorence JCM 13890T.</title>
        <authorList>
            <person name="Roh S.W."/>
            <person name="Kim Y.B."/>
            <person name="Kim J.Y."/>
        </authorList>
    </citation>
    <scope>NUCLEOTIDE SEQUENCE [LARGE SCALE GENOMIC DNA]</scope>
    <source>
        <strain evidence="1 2">JCM 13890</strain>
    </source>
</reference>
<organism evidence="1 2">
    <name type="scientific">Natrinema ejinorense</name>
    <dbReference type="NCBI Taxonomy" id="373386"/>
    <lineage>
        <taxon>Archaea</taxon>
        <taxon>Methanobacteriati</taxon>
        <taxon>Methanobacteriota</taxon>
        <taxon>Stenosarchaea group</taxon>
        <taxon>Halobacteria</taxon>
        <taxon>Halobacteriales</taxon>
        <taxon>Natrialbaceae</taxon>
        <taxon>Natrinema</taxon>
    </lineage>
</organism>
<keyword evidence="2" id="KW-1185">Reference proteome</keyword>
<evidence type="ECO:0000313" key="2">
    <source>
        <dbReference type="Proteomes" id="UP000219689"/>
    </source>
</evidence>
<dbReference type="Proteomes" id="UP000219689">
    <property type="component" value="Unassembled WGS sequence"/>
</dbReference>
<proteinExistence type="predicted"/>
<name>A0A2A5QS32_9EURY</name>
<sequence>MGGQKEGQLWKVCREIETTIHETDSETATVILQVTEKKTIIESPDQLGPEDDNTETVEYPELVEFQHSEVPLYNADAKPQKLAQSDDDWPFAGEMLVPLVKDWHEESALRIDTSDIE</sequence>
<protein>
    <submittedName>
        <fullName evidence="1">Uncharacterized protein</fullName>
    </submittedName>
</protein>
<evidence type="ECO:0000313" key="1">
    <source>
        <dbReference type="EMBL" id="PCR89650.1"/>
    </source>
</evidence>
<comment type="caution">
    <text evidence="1">The sequence shown here is derived from an EMBL/GenBank/DDBJ whole genome shotgun (WGS) entry which is preliminary data.</text>
</comment>